<dbReference type="RefSeq" id="XP_070913227.1">
    <property type="nucleotide sequence ID" value="XM_071057126.1"/>
</dbReference>
<evidence type="ECO:0000256" key="5">
    <source>
        <dbReference type="SAM" id="MobiDB-lite"/>
    </source>
</evidence>
<sequence>MGKLKSEGCLPVPHDDLVHFSRCLKFDERDRYVENASDSLRGRIRHWLSRVEHVRSQVDVRPDGEFWTTRLADHMADFRSKPQPRKTEGALARTLSRLHIGSKTSQVHVSSVQIGPKTITPRTSNIAAVLAKAQQGPGQGAEEHVYKGLRAGAVYFRNGEPYSHPKLRDSFPDQTTPLADLLAKDSHRSVLTEPCEEDMIRWFHIPANNMAWVELQEAIARHYNEDRPGRGDPFDRSSNSSKTREILRRAGWRGHWRESVDSHGVPHTRQLEPTCEILKAGPESLNAMCLFAPYLHWETEQGWERQSKSIEQATRSMILRNSSALNVRDRVEDNFHNELRGHHINQTSLSTVAHETIVTSKNHFRSITMRASTRRGVIGRILFCTARIFKLMASFEDDELVRDYLYASPPLHPRRTLHQSFNHYANFLRDTKKLDQNQIVYKATAGHRNAASRGCRGWCHCSDCNAERAAVPKLLMVDQLWVFVLDQNTIITSFPQRWGSYFASDPSGVYTRVLKQIRDGDRDISNPYDLVLTVFDVCCRVFHENLAFADRQPLLNYIFNDSLNFVATRELAARQELAAFAQDIWAAYSSPDRARIAETHKVIMNINPEAGLLRQADNILSDLRVIREIKLIQREILKRYHTNVARELVPKYGLRINIEPHTPAPRDLKRMREALYDDQELPAEQRSIATSTLEWAHDSELFLSEQYKHIDGVYSAAEQCHKRLEELLATKTQYAAIISAREAVANGVEQLNQGKSIMLFSVLSIIFLPLSFIASIFGMNIQDYRIGLGTLAEELYYVFGVSAAVIFVALLLVFDKFSLALLLYCVNVPAKWAMSRLAMWQPGPLRRALNYRTLNERRVRTIRHMEEEMERERVVRDTKLFWKTVEAEQARRRAGVDGERTGGGRVKSGGFEV</sequence>
<comment type="caution">
    <text evidence="7">The sequence shown here is derived from an EMBL/GenBank/DDBJ whole genome shotgun (WGS) entry which is preliminary data.</text>
</comment>
<dbReference type="Pfam" id="PF01544">
    <property type="entry name" value="CorA"/>
    <property type="match status" value="1"/>
</dbReference>
<evidence type="ECO:0000256" key="2">
    <source>
        <dbReference type="ARBA" id="ARBA00022692"/>
    </source>
</evidence>
<accession>A0ABQ0G167</accession>
<dbReference type="Gene3D" id="1.20.58.340">
    <property type="entry name" value="Magnesium transport protein CorA, transmembrane region"/>
    <property type="match status" value="1"/>
</dbReference>
<proteinExistence type="predicted"/>
<keyword evidence="8" id="KW-1185">Reference proteome</keyword>
<protein>
    <submittedName>
        <fullName evidence="7">Uncharacterized protein</fullName>
    </submittedName>
</protein>
<gene>
    <name evidence="7" type="ORF">MFIFM68171_01704</name>
</gene>
<feature type="region of interest" description="Disordered" evidence="5">
    <location>
        <begin position="893"/>
        <end position="913"/>
    </location>
</feature>
<name>A0ABQ0G167_9PEZI</name>
<comment type="subcellular location">
    <subcellularLocation>
        <location evidence="1">Membrane</location>
        <topology evidence="1">Multi-pass membrane protein</topology>
    </subcellularLocation>
</comment>
<dbReference type="InterPro" id="IPR045863">
    <property type="entry name" value="CorA_TM1_TM2"/>
</dbReference>
<dbReference type="SUPFAM" id="SSF144083">
    <property type="entry name" value="Magnesium transport protein CorA, transmembrane region"/>
    <property type="match status" value="1"/>
</dbReference>
<feature type="compositionally biased region" description="Gly residues" evidence="5">
    <location>
        <begin position="903"/>
        <end position="913"/>
    </location>
</feature>
<evidence type="ECO:0000256" key="3">
    <source>
        <dbReference type="ARBA" id="ARBA00022989"/>
    </source>
</evidence>
<keyword evidence="2 6" id="KW-0812">Transmembrane</keyword>
<dbReference type="InterPro" id="IPR002523">
    <property type="entry name" value="MgTranspt_CorA/ZnTranspt_ZntB"/>
</dbReference>
<reference evidence="7 8" key="1">
    <citation type="submission" date="2024-09" db="EMBL/GenBank/DDBJ databases">
        <title>Itraconazole resistance in Madurella fahalii resulting from another homologue of gene encoding cytochrome P450 14-alpha sterol demethylase (CYP51).</title>
        <authorList>
            <person name="Yoshioka I."/>
            <person name="Fahal A.H."/>
            <person name="Kaneko S."/>
            <person name="Yaguchi T."/>
        </authorList>
    </citation>
    <scope>NUCLEOTIDE SEQUENCE [LARGE SCALE GENOMIC DNA]</scope>
    <source>
        <strain evidence="7 8">IFM 68171</strain>
    </source>
</reference>
<keyword evidence="4 6" id="KW-0472">Membrane</keyword>
<dbReference type="Proteomes" id="UP001628179">
    <property type="component" value="Unassembled WGS sequence"/>
</dbReference>
<dbReference type="InterPro" id="IPR050829">
    <property type="entry name" value="CorA_MIT"/>
</dbReference>
<dbReference type="PANTHER" id="PTHR47685:SF1">
    <property type="entry name" value="MAGNESIUM TRANSPORT PROTEIN CORA"/>
    <property type="match status" value="1"/>
</dbReference>
<feature type="transmembrane region" description="Helical" evidence="6">
    <location>
        <begin position="757"/>
        <end position="779"/>
    </location>
</feature>
<evidence type="ECO:0000256" key="4">
    <source>
        <dbReference type="ARBA" id="ARBA00023136"/>
    </source>
</evidence>
<keyword evidence="3 6" id="KW-1133">Transmembrane helix</keyword>
<dbReference type="EMBL" id="BAAFSV010000001">
    <property type="protein sequence ID" value="GAB1311494.1"/>
    <property type="molecule type" value="Genomic_DNA"/>
</dbReference>
<organism evidence="7 8">
    <name type="scientific">Madurella fahalii</name>
    <dbReference type="NCBI Taxonomy" id="1157608"/>
    <lineage>
        <taxon>Eukaryota</taxon>
        <taxon>Fungi</taxon>
        <taxon>Dikarya</taxon>
        <taxon>Ascomycota</taxon>
        <taxon>Pezizomycotina</taxon>
        <taxon>Sordariomycetes</taxon>
        <taxon>Sordariomycetidae</taxon>
        <taxon>Sordariales</taxon>
        <taxon>Sordariales incertae sedis</taxon>
        <taxon>Madurella</taxon>
    </lineage>
</organism>
<evidence type="ECO:0000313" key="8">
    <source>
        <dbReference type="Proteomes" id="UP001628179"/>
    </source>
</evidence>
<dbReference type="GeneID" id="98172449"/>
<feature type="transmembrane region" description="Helical" evidence="6">
    <location>
        <begin position="795"/>
        <end position="814"/>
    </location>
</feature>
<feature type="compositionally biased region" description="Basic and acidic residues" evidence="5">
    <location>
        <begin position="893"/>
        <end position="902"/>
    </location>
</feature>
<evidence type="ECO:0000256" key="6">
    <source>
        <dbReference type="SAM" id="Phobius"/>
    </source>
</evidence>
<evidence type="ECO:0000313" key="7">
    <source>
        <dbReference type="EMBL" id="GAB1311494.1"/>
    </source>
</evidence>
<evidence type="ECO:0000256" key="1">
    <source>
        <dbReference type="ARBA" id="ARBA00004141"/>
    </source>
</evidence>
<dbReference type="PANTHER" id="PTHR47685">
    <property type="entry name" value="MAGNESIUM TRANSPORT PROTEIN CORA"/>
    <property type="match status" value="1"/>
</dbReference>